<evidence type="ECO:0000256" key="1">
    <source>
        <dbReference type="ARBA" id="ARBA00004651"/>
    </source>
</evidence>
<dbReference type="InterPro" id="IPR032816">
    <property type="entry name" value="VTT_dom"/>
</dbReference>
<dbReference type="InterPro" id="IPR051311">
    <property type="entry name" value="DedA_domain"/>
</dbReference>
<dbReference type="SUPFAM" id="SSF52821">
    <property type="entry name" value="Rhodanese/Cell cycle control phosphatase"/>
    <property type="match status" value="1"/>
</dbReference>
<feature type="domain" description="Rhodanese" evidence="7">
    <location>
        <begin position="218"/>
        <end position="305"/>
    </location>
</feature>
<evidence type="ECO:0000256" key="5">
    <source>
        <dbReference type="ARBA" id="ARBA00023136"/>
    </source>
</evidence>
<feature type="transmembrane region" description="Helical" evidence="6">
    <location>
        <begin position="50"/>
        <end position="71"/>
    </location>
</feature>
<keyword evidence="3 6" id="KW-0812">Transmembrane</keyword>
<dbReference type="PANTHER" id="PTHR42709">
    <property type="entry name" value="ALKALINE PHOSPHATASE LIKE PROTEIN"/>
    <property type="match status" value="1"/>
</dbReference>
<dbReference type="PROSITE" id="PS50206">
    <property type="entry name" value="RHODANESE_3"/>
    <property type="match status" value="1"/>
</dbReference>
<keyword evidence="5 6" id="KW-0472">Membrane</keyword>
<evidence type="ECO:0000256" key="6">
    <source>
        <dbReference type="SAM" id="Phobius"/>
    </source>
</evidence>
<gene>
    <name evidence="8" type="ORF">JY500_16105</name>
</gene>
<keyword evidence="2" id="KW-1003">Cell membrane</keyword>
<feature type="transmembrane region" description="Helical" evidence="6">
    <location>
        <begin position="15"/>
        <end position="38"/>
    </location>
</feature>
<name>A0ABX7M3K3_9RHOO</name>
<dbReference type="EMBL" id="CP071060">
    <property type="protein sequence ID" value="QSI75989.1"/>
    <property type="molecule type" value="Genomic_DNA"/>
</dbReference>
<evidence type="ECO:0000256" key="3">
    <source>
        <dbReference type="ARBA" id="ARBA00022692"/>
    </source>
</evidence>
<dbReference type="InterPro" id="IPR001763">
    <property type="entry name" value="Rhodanese-like_dom"/>
</dbReference>
<dbReference type="PANTHER" id="PTHR42709:SF6">
    <property type="entry name" value="UNDECAPRENYL PHOSPHATE TRANSPORTER A"/>
    <property type="match status" value="1"/>
</dbReference>
<feature type="transmembrane region" description="Helical" evidence="6">
    <location>
        <begin position="174"/>
        <end position="194"/>
    </location>
</feature>
<dbReference type="Gene3D" id="3.40.250.10">
    <property type="entry name" value="Rhodanese-like domain"/>
    <property type="match status" value="1"/>
</dbReference>
<comment type="subcellular location">
    <subcellularLocation>
        <location evidence="1">Cell membrane</location>
        <topology evidence="1">Multi-pass membrane protein</topology>
    </subcellularLocation>
</comment>
<dbReference type="Proteomes" id="UP000663570">
    <property type="component" value="Chromosome"/>
</dbReference>
<dbReference type="Pfam" id="PF09335">
    <property type="entry name" value="VTT_dom"/>
    <property type="match status" value="1"/>
</dbReference>
<evidence type="ECO:0000313" key="8">
    <source>
        <dbReference type="EMBL" id="QSI75989.1"/>
    </source>
</evidence>
<evidence type="ECO:0000259" key="7">
    <source>
        <dbReference type="PROSITE" id="PS50206"/>
    </source>
</evidence>
<reference evidence="8 9" key="1">
    <citation type="submission" date="2021-02" db="EMBL/GenBank/DDBJ databases">
        <title>Niveibacterium changnyeongensis HC41.</title>
        <authorList>
            <person name="Kang M."/>
        </authorList>
    </citation>
    <scope>NUCLEOTIDE SEQUENCE [LARGE SCALE GENOMIC DNA]</scope>
    <source>
        <strain evidence="8 9">HC41</strain>
    </source>
</reference>
<evidence type="ECO:0000256" key="2">
    <source>
        <dbReference type="ARBA" id="ARBA00022475"/>
    </source>
</evidence>
<dbReference type="RefSeq" id="WP_172197147.1">
    <property type="nucleotide sequence ID" value="NZ_CP071060.1"/>
</dbReference>
<dbReference type="InterPro" id="IPR036873">
    <property type="entry name" value="Rhodanese-like_dom_sf"/>
</dbReference>
<evidence type="ECO:0000256" key="4">
    <source>
        <dbReference type="ARBA" id="ARBA00022989"/>
    </source>
</evidence>
<protein>
    <submittedName>
        <fullName evidence="8">VTT domain-containing protein</fullName>
    </submittedName>
</protein>
<evidence type="ECO:0000313" key="9">
    <source>
        <dbReference type="Proteomes" id="UP000663570"/>
    </source>
</evidence>
<proteinExistence type="predicted"/>
<feature type="transmembrane region" description="Helical" evidence="6">
    <location>
        <begin position="133"/>
        <end position="154"/>
    </location>
</feature>
<accession>A0ABX7M3K3</accession>
<sequence>MDNADIARALQQDGALLVFINVLLQQLGLPVPAVPTLIAAGSLAFGAPALAWMLVAAVLASVLADAVWYFAGRAFGYRVLNGLCRLSINPASCVSQTESRFLRWGLWSLVIAKFVPGFSTVAPPIAGALRMPLPAFLSAAAIGAALWAGLALAAGSLLRDEIALLIELALRYGVNALLILLAVVALWFAWKFWLRQRFEQMARMPHISPKALGEALAAGQPVRLIDLRGATLRAEGGELDGFTVADYEALDRAVQGWPLDALVVTLCACPEDAGAVYAAKEIQALGYRNVRPLSGGYEAWRAYLAAQGGRRFRGDPVAG</sequence>
<organism evidence="8 9">
    <name type="scientific">Niveibacterium microcysteis</name>
    <dbReference type="NCBI Taxonomy" id="2811415"/>
    <lineage>
        <taxon>Bacteria</taxon>
        <taxon>Pseudomonadati</taxon>
        <taxon>Pseudomonadota</taxon>
        <taxon>Betaproteobacteria</taxon>
        <taxon>Rhodocyclales</taxon>
        <taxon>Rhodocyclaceae</taxon>
        <taxon>Niveibacterium</taxon>
    </lineage>
</organism>
<keyword evidence="9" id="KW-1185">Reference proteome</keyword>
<keyword evidence="4 6" id="KW-1133">Transmembrane helix</keyword>